<name>A0ABP5MP08_9MICO</name>
<gene>
    <name evidence="1" type="ORF">GCM10009846_29710</name>
</gene>
<dbReference type="RefSeq" id="WP_344344868.1">
    <property type="nucleotide sequence ID" value="NZ_BAAAQT010000008.1"/>
</dbReference>
<dbReference type="EMBL" id="BAAAQT010000008">
    <property type="protein sequence ID" value="GAA2176331.1"/>
    <property type="molecule type" value="Genomic_DNA"/>
</dbReference>
<protein>
    <submittedName>
        <fullName evidence="1">Uncharacterized protein</fullName>
    </submittedName>
</protein>
<sequence>MRAVLGEPYRSEESFDLFRIQDQRVVHVTFDEGLIWKITVMASDVSER</sequence>
<proteinExistence type="predicted"/>
<dbReference type="Proteomes" id="UP001501599">
    <property type="component" value="Unassembled WGS sequence"/>
</dbReference>
<accession>A0ABP5MP08</accession>
<evidence type="ECO:0000313" key="2">
    <source>
        <dbReference type="Proteomes" id="UP001501599"/>
    </source>
</evidence>
<keyword evidence="2" id="KW-1185">Reference proteome</keyword>
<reference evidence="2" key="1">
    <citation type="journal article" date="2019" name="Int. J. Syst. Evol. Microbiol.">
        <title>The Global Catalogue of Microorganisms (GCM) 10K type strain sequencing project: providing services to taxonomists for standard genome sequencing and annotation.</title>
        <authorList>
            <consortium name="The Broad Institute Genomics Platform"/>
            <consortium name="The Broad Institute Genome Sequencing Center for Infectious Disease"/>
            <person name="Wu L."/>
            <person name="Ma J."/>
        </authorList>
    </citation>
    <scope>NUCLEOTIDE SEQUENCE [LARGE SCALE GENOMIC DNA]</scope>
    <source>
        <strain evidence="2">JCM 16026</strain>
    </source>
</reference>
<organism evidence="1 2">
    <name type="scientific">Agrococcus versicolor</name>
    <dbReference type="NCBI Taxonomy" id="501482"/>
    <lineage>
        <taxon>Bacteria</taxon>
        <taxon>Bacillati</taxon>
        <taxon>Actinomycetota</taxon>
        <taxon>Actinomycetes</taxon>
        <taxon>Micrococcales</taxon>
        <taxon>Microbacteriaceae</taxon>
        <taxon>Agrococcus</taxon>
    </lineage>
</organism>
<comment type="caution">
    <text evidence="1">The sequence shown here is derived from an EMBL/GenBank/DDBJ whole genome shotgun (WGS) entry which is preliminary data.</text>
</comment>
<evidence type="ECO:0000313" key="1">
    <source>
        <dbReference type="EMBL" id="GAA2176331.1"/>
    </source>
</evidence>